<dbReference type="InterPro" id="IPR011990">
    <property type="entry name" value="TPR-like_helical_dom_sf"/>
</dbReference>
<dbReference type="Pfam" id="PF02518">
    <property type="entry name" value="HATPase_c"/>
    <property type="match status" value="1"/>
</dbReference>
<evidence type="ECO:0000256" key="2">
    <source>
        <dbReference type="ARBA" id="ARBA00012438"/>
    </source>
</evidence>
<dbReference type="CDD" id="cd16917">
    <property type="entry name" value="HATPase_UhpB-NarQ-NarX-like"/>
    <property type="match status" value="1"/>
</dbReference>
<dbReference type="GO" id="GO:0004673">
    <property type="term" value="F:protein histidine kinase activity"/>
    <property type="evidence" value="ECO:0007669"/>
    <property type="project" value="UniProtKB-EC"/>
</dbReference>
<keyword evidence="6" id="KW-0175">Coiled coil</keyword>
<dbReference type="SUPFAM" id="SSF48452">
    <property type="entry name" value="TPR-like"/>
    <property type="match status" value="1"/>
</dbReference>
<dbReference type="AlphaFoldDB" id="A0A2U1JX41"/>
<keyword evidence="4 9" id="KW-0418">Kinase</keyword>
<comment type="catalytic activity">
    <reaction evidence="1">
        <text>ATP + protein L-histidine = ADP + protein N-phospho-L-histidine.</text>
        <dbReference type="EC" id="2.7.13.3"/>
    </reaction>
</comment>
<keyword evidence="7" id="KW-0812">Transmembrane</keyword>
<proteinExistence type="predicted"/>
<accession>A0A2U1JX41</accession>
<dbReference type="EC" id="2.7.13.3" evidence="2"/>
<dbReference type="EMBL" id="QCZH01000007">
    <property type="protein sequence ID" value="PWA09393.1"/>
    <property type="molecule type" value="Genomic_DNA"/>
</dbReference>
<gene>
    <name evidence="9" type="ORF">DB891_08915</name>
</gene>
<evidence type="ECO:0000256" key="6">
    <source>
        <dbReference type="SAM" id="Coils"/>
    </source>
</evidence>
<sequence length="565" mass="65638">MFQNRFLFLLSFILVLFWGESSSAQKKTLAEKEIISLINDASAELNNNQYEKSLLKSRIALEKAITVKNHDLIANSYLIIAANFDELTEPTKALFYYNLGLSYAKRTNNNILKNQFYNNLGNIYCFDKKVYNKGIYYYKKSLSISQKIHDTEQTLLTNLNIAWAHFDINKYDEGFPYLKHVNKYQSIHGDESTIVAVNMLNGMYYNNKDENKKAEKHFTLAIQQGNLGNEKSDLSYSYLEYSKFLNKIGNYKKAYENLRLYNKITDEQQLENKLKKANVIGANLEIDQYKREIDKIETKYKIKQNKLLEEQSRNKKIVIIVFLLFISAIVFFYYFIQNLRLKEKNKLNDLQSKIQENIINASIDGQELERKKIASFLHDNISSLLSSAGIHLKVFTSQNFLQTEEIVKTKTILEEAHNQIRNLSHELMPSLLVRFGLLYGLDDLCEKNSNSNIRIEFNSLVPIKKRYNEEFEMKLYFIVTELLNNIIKHSEASNAKIALEEIDNNLLIVVTDNGNGFIDNEFELKEGFGINQIRARMNNMKGEFIINSILNTGTTIILKTPILNK</sequence>
<dbReference type="PANTHER" id="PTHR24421">
    <property type="entry name" value="NITRATE/NITRITE SENSOR PROTEIN NARX-RELATED"/>
    <property type="match status" value="1"/>
</dbReference>
<feature type="transmembrane region" description="Helical" evidence="7">
    <location>
        <begin position="317"/>
        <end position="336"/>
    </location>
</feature>
<dbReference type="Gene3D" id="3.30.565.10">
    <property type="entry name" value="Histidine kinase-like ATPase, C-terminal domain"/>
    <property type="match status" value="1"/>
</dbReference>
<dbReference type="Gene3D" id="1.25.40.10">
    <property type="entry name" value="Tetratricopeptide repeat domain"/>
    <property type="match status" value="1"/>
</dbReference>
<dbReference type="OrthoDB" id="9760839at2"/>
<dbReference type="GO" id="GO:0000160">
    <property type="term" value="P:phosphorelay signal transduction system"/>
    <property type="evidence" value="ECO:0007669"/>
    <property type="project" value="UniProtKB-KW"/>
</dbReference>
<keyword evidence="7" id="KW-0472">Membrane</keyword>
<dbReference type="InterPro" id="IPR036890">
    <property type="entry name" value="HATPase_C_sf"/>
</dbReference>
<keyword evidence="5" id="KW-0902">Two-component regulatory system</keyword>
<comment type="caution">
    <text evidence="9">The sequence shown here is derived from an EMBL/GenBank/DDBJ whole genome shotgun (WGS) entry which is preliminary data.</text>
</comment>
<keyword evidence="10" id="KW-1185">Reference proteome</keyword>
<dbReference type="InterPro" id="IPR005467">
    <property type="entry name" value="His_kinase_dom"/>
</dbReference>
<dbReference type="PANTHER" id="PTHR24421:SF10">
    <property type="entry name" value="NITRATE_NITRITE SENSOR PROTEIN NARQ"/>
    <property type="match status" value="1"/>
</dbReference>
<name>A0A2U1JX41_9FLAO</name>
<evidence type="ECO:0000259" key="8">
    <source>
        <dbReference type="PROSITE" id="PS50109"/>
    </source>
</evidence>
<dbReference type="Proteomes" id="UP000245618">
    <property type="component" value="Unassembled WGS sequence"/>
</dbReference>
<dbReference type="InterPro" id="IPR050482">
    <property type="entry name" value="Sensor_HK_TwoCompSys"/>
</dbReference>
<feature type="domain" description="Histidine kinase" evidence="8">
    <location>
        <begin position="474"/>
        <end position="564"/>
    </location>
</feature>
<evidence type="ECO:0000313" key="9">
    <source>
        <dbReference type="EMBL" id="PWA09393.1"/>
    </source>
</evidence>
<dbReference type="RefSeq" id="WP_116762667.1">
    <property type="nucleotide sequence ID" value="NZ_QCZH01000007.1"/>
</dbReference>
<keyword evidence="3" id="KW-0808">Transferase</keyword>
<evidence type="ECO:0000256" key="1">
    <source>
        <dbReference type="ARBA" id="ARBA00000085"/>
    </source>
</evidence>
<evidence type="ECO:0000256" key="4">
    <source>
        <dbReference type="ARBA" id="ARBA00022777"/>
    </source>
</evidence>
<feature type="coiled-coil region" evidence="6">
    <location>
        <begin position="279"/>
        <end position="313"/>
    </location>
</feature>
<dbReference type="PROSITE" id="PS50109">
    <property type="entry name" value="HIS_KIN"/>
    <property type="match status" value="1"/>
</dbReference>
<organism evidence="9 10">
    <name type="scientific">Flavobacterium laiguense</name>
    <dbReference type="NCBI Taxonomy" id="2169409"/>
    <lineage>
        <taxon>Bacteria</taxon>
        <taxon>Pseudomonadati</taxon>
        <taxon>Bacteroidota</taxon>
        <taxon>Flavobacteriia</taxon>
        <taxon>Flavobacteriales</taxon>
        <taxon>Flavobacteriaceae</taxon>
        <taxon>Flavobacterium</taxon>
    </lineage>
</organism>
<dbReference type="InterPro" id="IPR003594">
    <property type="entry name" value="HATPase_dom"/>
</dbReference>
<evidence type="ECO:0000256" key="3">
    <source>
        <dbReference type="ARBA" id="ARBA00022679"/>
    </source>
</evidence>
<reference evidence="9 10" key="1">
    <citation type="submission" date="2018-04" db="EMBL/GenBank/DDBJ databases">
        <title>Flavobacterium sp. nov., isolated from glacier ice.</title>
        <authorList>
            <person name="Liu Q."/>
            <person name="Xin Y.-H."/>
        </authorList>
    </citation>
    <scope>NUCLEOTIDE SEQUENCE [LARGE SCALE GENOMIC DNA]</scope>
    <source>
        <strain evidence="9 10">LB2P30</strain>
    </source>
</reference>
<evidence type="ECO:0000256" key="7">
    <source>
        <dbReference type="SAM" id="Phobius"/>
    </source>
</evidence>
<dbReference type="SUPFAM" id="SSF55874">
    <property type="entry name" value="ATPase domain of HSP90 chaperone/DNA topoisomerase II/histidine kinase"/>
    <property type="match status" value="1"/>
</dbReference>
<evidence type="ECO:0000256" key="5">
    <source>
        <dbReference type="ARBA" id="ARBA00023012"/>
    </source>
</evidence>
<evidence type="ECO:0000313" key="10">
    <source>
        <dbReference type="Proteomes" id="UP000245618"/>
    </source>
</evidence>
<keyword evidence="7" id="KW-1133">Transmembrane helix</keyword>
<protein>
    <recommendedName>
        <fullName evidence="2">histidine kinase</fullName>
        <ecNumber evidence="2">2.7.13.3</ecNumber>
    </recommendedName>
</protein>